<protein>
    <recommendedName>
        <fullName evidence="3">TonB-dependent receptor-like beta-barrel domain-containing protein</fullName>
    </recommendedName>
</protein>
<evidence type="ECO:0000313" key="1">
    <source>
        <dbReference type="EMBL" id="KPJ64222.1"/>
    </source>
</evidence>
<evidence type="ECO:0008006" key="3">
    <source>
        <dbReference type="Google" id="ProtNLM"/>
    </source>
</evidence>
<gene>
    <name evidence="1" type="ORF">AMJ44_13205</name>
</gene>
<dbReference type="Proteomes" id="UP000051861">
    <property type="component" value="Unassembled WGS sequence"/>
</dbReference>
<sequence>TETENQTYNAGIILSPHPRLSLSTNYSRKATKIIRDWKLERQERRKETTDSKISYQAFAWGTLIYGHQHERNGGEVQAGAVADLDLEKTTQTLSLNINIPVDNPVLSSFVFTASLKQVDYRNNKNRDDDFRASLSTFEGTLNF</sequence>
<dbReference type="EMBL" id="LIZX01000193">
    <property type="protein sequence ID" value="KPJ64222.1"/>
    <property type="molecule type" value="Genomic_DNA"/>
</dbReference>
<organism evidence="1 2">
    <name type="scientific">candidate division WOR-1 bacterium DG_54_3</name>
    <dbReference type="NCBI Taxonomy" id="1703775"/>
    <lineage>
        <taxon>Bacteria</taxon>
        <taxon>Bacillati</taxon>
        <taxon>Saganbacteria</taxon>
    </lineage>
</organism>
<dbReference type="AlphaFoldDB" id="A0A0S7XP09"/>
<comment type="caution">
    <text evidence="1">The sequence shown here is derived from an EMBL/GenBank/DDBJ whole genome shotgun (WGS) entry which is preliminary data.</text>
</comment>
<accession>A0A0S7XP09</accession>
<name>A0A0S7XP09_UNCSA</name>
<reference evidence="1 2" key="1">
    <citation type="journal article" date="2015" name="Microbiome">
        <title>Genomic resolution of linkages in carbon, nitrogen, and sulfur cycling among widespread estuary sediment bacteria.</title>
        <authorList>
            <person name="Baker B.J."/>
            <person name="Lazar C.S."/>
            <person name="Teske A.P."/>
            <person name="Dick G.J."/>
        </authorList>
    </citation>
    <scope>NUCLEOTIDE SEQUENCE [LARGE SCALE GENOMIC DNA]</scope>
    <source>
        <strain evidence="1">DG_54_3</strain>
    </source>
</reference>
<proteinExistence type="predicted"/>
<evidence type="ECO:0000313" key="2">
    <source>
        <dbReference type="Proteomes" id="UP000051861"/>
    </source>
</evidence>
<feature type="non-terminal residue" evidence="1">
    <location>
        <position position="1"/>
    </location>
</feature>